<name>A0ACB7PJ47_9PEZI</name>
<evidence type="ECO:0000313" key="2">
    <source>
        <dbReference type="Proteomes" id="UP000724584"/>
    </source>
</evidence>
<reference evidence="1 2" key="1">
    <citation type="journal article" date="2021" name="Nat. Commun.">
        <title>Genetic determinants of endophytism in the Arabidopsis root mycobiome.</title>
        <authorList>
            <person name="Mesny F."/>
            <person name="Miyauchi S."/>
            <person name="Thiergart T."/>
            <person name="Pickel B."/>
            <person name="Atanasova L."/>
            <person name="Karlsson M."/>
            <person name="Huettel B."/>
            <person name="Barry K.W."/>
            <person name="Haridas S."/>
            <person name="Chen C."/>
            <person name="Bauer D."/>
            <person name="Andreopoulos W."/>
            <person name="Pangilinan J."/>
            <person name="LaButti K."/>
            <person name="Riley R."/>
            <person name="Lipzen A."/>
            <person name="Clum A."/>
            <person name="Drula E."/>
            <person name="Henrissat B."/>
            <person name="Kohler A."/>
            <person name="Grigoriev I.V."/>
            <person name="Martin F.M."/>
            <person name="Hacquard S."/>
        </authorList>
    </citation>
    <scope>NUCLEOTIDE SEQUENCE [LARGE SCALE GENOMIC DNA]</scope>
    <source>
        <strain evidence="1 2">MPI-SDFR-AT-0079</strain>
    </source>
</reference>
<keyword evidence="2" id="KW-1185">Reference proteome</keyword>
<accession>A0ACB7PJ47</accession>
<organism evidence="1 2">
    <name type="scientific">Chaetomium tenue</name>
    <dbReference type="NCBI Taxonomy" id="1854479"/>
    <lineage>
        <taxon>Eukaryota</taxon>
        <taxon>Fungi</taxon>
        <taxon>Dikarya</taxon>
        <taxon>Ascomycota</taxon>
        <taxon>Pezizomycotina</taxon>
        <taxon>Sordariomycetes</taxon>
        <taxon>Sordariomycetidae</taxon>
        <taxon>Sordariales</taxon>
        <taxon>Chaetomiaceae</taxon>
        <taxon>Chaetomium</taxon>
    </lineage>
</organism>
<evidence type="ECO:0000313" key="1">
    <source>
        <dbReference type="EMBL" id="KAH6641088.1"/>
    </source>
</evidence>
<protein>
    <submittedName>
        <fullName evidence="1">Uncharacterized protein</fullName>
    </submittedName>
</protein>
<dbReference type="EMBL" id="JAGIZQ010000002">
    <property type="protein sequence ID" value="KAH6641088.1"/>
    <property type="molecule type" value="Genomic_DNA"/>
</dbReference>
<proteinExistence type="predicted"/>
<sequence>MAARRTNGAAPHASLKTHFQVFYVVSFGYGPRDPFRYAIYVETTQHQQGIILQAQALSRGVLSYSTATFPNPNDSIHTVCLQPIGWAAKNSISQIKGICQRIPMGAPDDNREGPPLPGQPPRDKEEWANVAIDALFAHGLFLPLGRLDA</sequence>
<gene>
    <name evidence="1" type="ORF">F5144DRAFT_121807</name>
</gene>
<comment type="caution">
    <text evidence="1">The sequence shown here is derived from an EMBL/GenBank/DDBJ whole genome shotgun (WGS) entry which is preliminary data.</text>
</comment>
<dbReference type="Proteomes" id="UP000724584">
    <property type="component" value="Unassembled WGS sequence"/>
</dbReference>